<evidence type="ECO:0000313" key="3">
    <source>
        <dbReference type="EMBL" id="HII46406.1"/>
    </source>
</evidence>
<evidence type="ECO:0000256" key="2">
    <source>
        <dbReference type="SAM" id="Coils"/>
    </source>
</evidence>
<dbReference type="AlphaFoldDB" id="A0A371QVW7"/>
<dbReference type="Proteomes" id="UP000651120">
    <property type="component" value="Unassembled WGS sequence"/>
</dbReference>
<accession>A0A371QVW7</accession>
<dbReference type="OrthoDB" id="26985at2157"/>
<reference evidence="6 7" key="1">
    <citation type="submission" date="2017-07" db="EMBL/GenBank/DDBJ databases">
        <title>Draft genome sequence of aerobic hyperthermophilic archaea, Pyrobaculum aerophilum YKB31 and YKB32.</title>
        <authorList>
            <person name="Mochizuki T."/>
            <person name="Berliner A.J."/>
            <person name="Yoshida-Takashima Y."/>
            <person name="Takaki Y."/>
            <person name="Nunoura T."/>
            <person name="Takai K."/>
        </authorList>
    </citation>
    <scope>NUCLEOTIDE SEQUENCE [LARGE SCALE GENOMIC DNA]</scope>
    <source>
        <strain evidence="4 7">YKB31</strain>
        <strain evidence="5 6">YKB32</strain>
    </source>
</reference>
<dbReference type="EMBL" id="NMUF01000002">
    <property type="protein sequence ID" value="RFB00254.1"/>
    <property type="molecule type" value="Genomic_DNA"/>
</dbReference>
<dbReference type="CDD" id="cd14820">
    <property type="entry name" value="TRAX"/>
    <property type="match status" value="1"/>
</dbReference>
<keyword evidence="1" id="KW-0479">Metal-binding</keyword>
<dbReference type="Pfam" id="PF01997">
    <property type="entry name" value="Translin"/>
    <property type="match status" value="1"/>
</dbReference>
<dbReference type="Proteomes" id="UP000257123">
    <property type="component" value="Unassembled WGS sequence"/>
</dbReference>
<dbReference type="PANTHER" id="PTHR10741">
    <property type="entry name" value="TRANSLIN AND TRANSLIN ASSOCIATED PROTEIN X"/>
    <property type="match status" value="1"/>
</dbReference>
<dbReference type="RefSeq" id="WP_011008011.1">
    <property type="nucleotide sequence ID" value="NZ_DAIOPL010000029.1"/>
</dbReference>
<dbReference type="InterPro" id="IPR036081">
    <property type="entry name" value="Translin_sf"/>
</dbReference>
<dbReference type="GeneID" id="1465782"/>
<dbReference type="GO" id="GO:0043565">
    <property type="term" value="F:sequence-specific DNA binding"/>
    <property type="evidence" value="ECO:0007669"/>
    <property type="project" value="InterPro"/>
</dbReference>
<name>A0A371QVW7_9CREN</name>
<evidence type="ECO:0000313" key="7">
    <source>
        <dbReference type="Proteomes" id="UP000257123"/>
    </source>
</evidence>
<dbReference type="Proteomes" id="UP000256877">
    <property type="component" value="Unassembled WGS sequence"/>
</dbReference>
<dbReference type="GO" id="GO:0046872">
    <property type="term" value="F:metal ion binding"/>
    <property type="evidence" value="ECO:0007669"/>
    <property type="project" value="UniProtKB-KW"/>
</dbReference>
<dbReference type="EMBL" id="NMUE01000038">
    <property type="protein sequence ID" value="RFA94314.1"/>
    <property type="molecule type" value="Genomic_DNA"/>
</dbReference>
<feature type="coiled-coil region" evidence="2">
    <location>
        <begin position="4"/>
        <end position="67"/>
    </location>
</feature>
<feature type="binding site" evidence="1">
    <location>
        <position position="84"/>
    </location>
    <ligand>
        <name>Mg(2+)</name>
        <dbReference type="ChEBI" id="CHEBI:18420"/>
    </ligand>
</feature>
<evidence type="ECO:0000256" key="1">
    <source>
        <dbReference type="PIRSR" id="PIRSR602848-1"/>
    </source>
</evidence>
<dbReference type="NCBIfam" id="NF011157">
    <property type="entry name" value="PRK14562.1-2"/>
    <property type="match status" value="1"/>
</dbReference>
<dbReference type="Gene3D" id="1.20.58.2140">
    <property type="match status" value="1"/>
</dbReference>
<evidence type="ECO:0000313" key="4">
    <source>
        <dbReference type="EMBL" id="RFA94314.1"/>
    </source>
</evidence>
<dbReference type="SUPFAM" id="SSF74784">
    <property type="entry name" value="Translin"/>
    <property type="match status" value="1"/>
</dbReference>
<dbReference type="OMA" id="TTDMVRG"/>
<sequence>MIEIKSLYEELRRYEQTKDEVVQLSIKVARLSKAVVYSAIRRDFAAAEKALKEMDDAVAKLKRLINEWPMFYNSATTGLQEYVEATALFYYLKEGRIPSKEELGVDVYVYLMGVAEIAGELGRAATEELLKKNVETAKRFKDTVEKLYLDLLAMEPRDYELRKKVDYVGSQANWLAEKLFYATTCKQGES</sequence>
<gene>
    <name evidence="4" type="ORF">CGL51_10265</name>
    <name evidence="5" type="ORF">CGL52_01345</name>
    <name evidence="3" type="ORF">HA333_02820</name>
</gene>
<comment type="caution">
    <text evidence="4">The sequence shown here is derived from an EMBL/GenBank/DDBJ whole genome shotgun (WGS) entry which is preliminary data.</text>
</comment>
<keyword evidence="1" id="KW-0460">Magnesium</keyword>
<keyword evidence="2" id="KW-0175">Coiled coil</keyword>
<evidence type="ECO:0000313" key="5">
    <source>
        <dbReference type="EMBL" id="RFB00254.1"/>
    </source>
</evidence>
<reference evidence="3" key="2">
    <citation type="journal article" date="2020" name="bioRxiv">
        <title>A rank-normalized archaeal taxonomy based on genome phylogeny resolves widespread incomplete and uneven classifications.</title>
        <authorList>
            <person name="Rinke C."/>
            <person name="Chuvochina M."/>
            <person name="Mussig A.J."/>
            <person name="Chaumeil P.-A."/>
            <person name="Waite D.W."/>
            <person name="Whitman W.B."/>
            <person name="Parks D.H."/>
            <person name="Hugenholtz P."/>
        </authorList>
    </citation>
    <scope>NUCLEOTIDE SEQUENCE</scope>
    <source>
        <strain evidence="3">UBA8839</strain>
    </source>
</reference>
<dbReference type="InterPro" id="IPR002848">
    <property type="entry name" value="Translin_fam"/>
</dbReference>
<evidence type="ECO:0000313" key="6">
    <source>
        <dbReference type="Proteomes" id="UP000256877"/>
    </source>
</evidence>
<organism evidence="4 7">
    <name type="scientific">Pyrobaculum aerophilum</name>
    <dbReference type="NCBI Taxonomy" id="13773"/>
    <lineage>
        <taxon>Archaea</taxon>
        <taxon>Thermoproteota</taxon>
        <taxon>Thermoprotei</taxon>
        <taxon>Thermoproteales</taxon>
        <taxon>Thermoproteaceae</taxon>
        <taxon>Pyrobaculum</taxon>
    </lineage>
</organism>
<protein>
    <submittedName>
        <fullName evidence="4">Haloacid dehalogenase</fullName>
    </submittedName>
</protein>
<dbReference type="EMBL" id="DUJP01000012">
    <property type="protein sequence ID" value="HII46406.1"/>
    <property type="molecule type" value="Genomic_DNA"/>
</dbReference>
<proteinExistence type="predicted"/>